<dbReference type="InterPro" id="IPR023509">
    <property type="entry name" value="DTD-like_sf"/>
</dbReference>
<keyword evidence="4" id="KW-0820">tRNA-binding</keyword>
<evidence type="ECO:0000256" key="6">
    <source>
        <dbReference type="ARBA" id="ARBA00022741"/>
    </source>
</evidence>
<dbReference type="InterPro" id="IPR047246">
    <property type="entry name" value="ThrRS_anticodon"/>
</dbReference>
<dbReference type="EMBL" id="CP104013">
    <property type="protein sequence ID" value="UYP45133.1"/>
    <property type="molecule type" value="Genomic_DNA"/>
</dbReference>
<sequence length="686" mass="79669">MIHSNGASMKKRAPATSKPQEFEGTEIHLDGKVLVCFISVEDQDTFDIKIISKQATDEILKGINLIEEFPQDIAEKNKEVEKFNTGLKRAQEKGFRQSDNPRKLKELILDPSEYKVDRILVYPWAHLSNYLSQEKVASEVCPVIAKMLEDKGLEAHFSPFGWYKAFTLDCLGHEVAEMYRNIPLALLSTEVRAKSKVYIVNSDKSVDFFCDSSEEGKKNAKIPKHYSKDFRDFIKAEVLSTREKGKQEPAHIKMMQKFELADFEDASDAGNLRWYTKGVLMKNLIRDYTEQTVVNNGAIYVDTPVMYTVKNKKLTAQTARFPAKTYWVHSGNNRFLLRFASDFLLFNMFSQMHIRSEQLPIRFYEYEQYAFRREQAGELAGLRRLRTFTMPDMHSLCKDVPQAVEEFKKQFLMSNEVLNSFGLKSFIVIRTTEEFWEKHKDWIIDIMASQNQPGLIELWPERYYYFILKYERPVLSAQGHTACLCTNQIDVESAQDIIEQYGEKRQKYNISWHSKDGETDHPIILHNSPSGAVERVIWGLLESNARYEKDKVSGFKTWLSPVQVRVMAITDKEAEIAEKIMEQLNAENIRCDYDDRDEKIGKKIRSAEVEWIPYTVVIGSQEVENNTVSVRKRLVGEPLVEGKTNEQINDIPLPKLFEIIKQDLKGYPHRTLPIPFRKFSTRINFR</sequence>
<dbReference type="GO" id="GO:0004829">
    <property type="term" value="F:threonine-tRNA ligase activity"/>
    <property type="evidence" value="ECO:0007669"/>
    <property type="project" value="UniProtKB-EC"/>
</dbReference>
<evidence type="ECO:0000256" key="4">
    <source>
        <dbReference type="ARBA" id="ARBA00022555"/>
    </source>
</evidence>
<keyword evidence="7" id="KW-0862">Zinc</keyword>
<keyword evidence="11" id="KW-0030">Aminoacyl-tRNA synthetase</keyword>
<evidence type="ECO:0000256" key="7">
    <source>
        <dbReference type="ARBA" id="ARBA00022833"/>
    </source>
</evidence>
<evidence type="ECO:0000313" key="15">
    <source>
        <dbReference type="EMBL" id="UYP45133.1"/>
    </source>
</evidence>
<evidence type="ECO:0000256" key="13">
    <source>
        <dbReference type="SAM" id="MobiDB-lite"/>
    </source>
</evidence>
<dbReference type="Pfam" id="PF00587">
    <property type="entry name" value="tRNA-synt_2b"/>
    <property type="match status" value="1"/>
</dbReference>
<keyword evidence="6" id="KW-0547">Nucleotide-binding</keyword>
<keyword evidence="10" id="KW-0648">Protein biosynthesis</keyword>
<name>A0ABY6HNP2_9ARCH</name>
<dbReference type="InterPro" id="IPR006195">
    <property type="entry name" value="aa-tRNA-synth_II"/>
</dbReference>
<dbReference type="Gene3D" id="3.30.930.10">
    <property type="entry name" value="Bira Bifunctional Protein, Domain 2"/>
    <property type="match status" value="1"/>
</dbReference>
<dbReference type="Pfam" id="PF08915">
    <property type="entry name" value="tRNA-Thr_ED"/>
    <property type="match status" value="1"/>
</dbReference>
<dbReference type="InterPro" id="IPR015011">
    <property type="entry name" value="Threonyl-tRNA_syn_edit_dom_arc"/>
</dbReference>
<dbReference type="Gene3D" id="3.40.50.800">
    <property type="entry name" value="Anticodon-binding domain"/>
    <property type="match status" value="1"/>
</dbReference>
<evidence type="ECO:0000256" key="8">
    <source>
        <dbReference type="ARBA" id="ARBA00022840"/>
    </source>
</evidence>
<reference evidence="15" key="1">
    <citation type="submission" date="2022-09" db="EMBL/GenBank/DDBJ databases">
        <title>Actin cytoskeleton and complex cell architecture in an #Asgard archaeon.</title>
        <authorList>
            <person name="Ponce Toledo R.I."/>
            <person name="Schleper C."/>
            <person name="Rodrigues Oliveira T."/>
            <person name="Wollweber F."/>
            <person name="Xu J."/>
            <person name="Rittmann S."/>
            <person name="Klingl A."/>
            <person name="Pilhofer M."/>
        </authorList>
    </citation>
    <scope>NUCLEOTIDE SEQUENCE</scope>
    <source>
        <strain evidence="15">B-35</strain>
    </source>
</reference>
<dbReference type="Proteomes" id="UP001208689">
    <property type="component" value="Chromosome"/>
</dbReference>
<protein>
    <recommendedName>
        <fullName evidence="2">threonine--tRNA ligase</fullName>
        <ecNumber evidence="2">6.1.1.3</ecNumber>
    </recommendedName>
</protein>
<keyword evidence="16" id="KW-1185">Reference proteome</keyword>
<evidence type="ECO:0000256" key="2">
    <source>
        <dbReference type="ARBA" id="ARBA00013163"/>
    </source>
</evidence>
<dbReference type="PROSITE" id="PS50862">
    <property type="entry name" value="AA_TRNA_LIGASE_II"/>
    <property type="match status" value="1"/>
</dbReference>
<evidence type="ECO:0000259" key="14">
    <source>
        <dbReference type="PROSITE" id="PS50862"/>
    </source>
</evidence>
<keyword evidence="8" id="KW-0067">ATP-binding</keyword>
<dbReference type="CDD" id="cd00860">
    <property type="entry name" value="ThrRS_anticodon"/>
    <property type="match status" value="1"/>
</dbReference>
<dbReference type="InterPro" id="IPR036621">
    <property type="entry name" value="Anticodon-bd_dom_sf"/>
</dbReference>
<dbReference type="InterPro" id="IPR004154">
    <property type="entry name" value="Anticodon-bd"/>
</dbReference>
<dbReference type="InterPro" id="IPR002320">
    <property type="entry name" value="Thr-tRNA-ligase_IIa"/>
</dbReference>
<dbReference type="Gene3D" id="3.50.80.10">
    <property type="entry name" value="D-tyrosyl-tRNA(Tyr) deacylase"/>
    <property type="match status" value="1"/>
</dbReference>
<gene>
    <name evidence="15" type="ORF">NEF87_001418</name>
</gene>
<keyword evidence="9" id="KW-0694">RNA-binding</keyword>
<dbReference type="InterPro" id="IPR045864">
    <property type="entry name" value="aa-tRNA-synth_II/BPL/LPL"/>
</dbReference>
<dbReference type="InterPro" id="IPR002314">
    <property type="entry name" value="aa-tRNA-synt_IIb"/>
</dbReference>
<evidence type="ECO:0000256" key="11">
    <source>
        <dbReference type="ARBA" id="ARBA00023146"/>
    </source>
</evidence>
<evidence type="ECO:0000256" key="10">
    <source>
        <dbReference type="ARBA" id="ARBA00022917"/>
    </source>
</evidence>
<evidence type="ECO:0000256" key="12">
    <source>
        <dbReference type="ARBA" id="ARBA00049515"/>
    </source>
</evidence>
<dbReference type="PANTHER" id="PTHR11451">
    <property type="entry name" value="THREONINE-TRNA LIGASE"/>
    <property type="match status" value="1"/>
</dbReference>
<dbReference type="Pfam" id="PF03129">
    <property type="entry name" value="HGTP_anticodon"/>
    <property type="match status" value="1"/>
</dbReference>
<evidence type="ECO:0000256" key="9">
    <source>
        <dbReference type="ARBA" id="ARBA00022884"/>
    </source>
</evidence>
<keyword evidence="5 15" id="KW-0436">Ligase</keyword>
<dbReference type="NCBIfam" id="NF003068">
    <property type="entry name" value="PRK03991.1"/>
    <property type="match status" value="1"/>
</dbReference>
<evidence type="ECO:0000256" key="3">
    <source>
        <dbReference type="ARBA" id="ARBA00022490"/>
    </source>
</evidence>
<dbReference type="SUPFAM" id="SSF52954">
    <property type="entry name" value="Class II aaRS ABD-related"/>
    <property type="match status" value="1"/>
</dbReference>
<organism evidence="15 16">
    <name type="scientific">Candidatus Lokiarchaeum ossiferum</name>
    <dbReference type="NCBI Taxonomy" id="2951803"/>
    <lineage>
        <taxon>Archaea</taxon>
        <taxon>Promethearchaeati</taxon>
        <taxon>Promethearchaeota</taxon>
        <taxon>Promethearchaeia</taxon>
        <taxon>Promethearchaeales</taxon>
        <taxon>Promethearchaeaceae</taxon>
        <taxon>Candidatus Lokiarchaeum</taxon>
    </lineage>
</organism>
<evidence type="ECO:0000256" key="1">
    <source>
        <dbReference type="ARBA" id="ARBA00008226"/>
    </source>
</evidence>
<dbReference type="EC" id="6.1.1.3" evidence="2"/>
<comment type="similarity">
    <text evidence="1">Belongs to the class-II aminoacyl-tRNA synthetase family.</text>
</comment>
<keyword evidence="3" id="KW-0963">Cytoplasm</keyword>
<comment type="catalytic activity">
    <reaction evidence="12">
        <text>tRNA(Thr) + L-threonine + ATP = L-threonyl-tRNA(Thr) + AMP + diphosphate + H(+)</text>
        <dbReference type="Rhea" id="RHEA:24624"/>
        <dbReference type="Rhea" id="RHEA-COMP:9670"/>
        <dbReference type="Rhea" id="RHEA-COMP:9704"/>
        <dbReference type="ChEBI" id="CHEBI:15378"/>
        <dbReference type="ChEBI" id="CHEBI:30616"/>
        <dbReference type="ChEBI" id="CHEBI:33019"/>
        <dbReference type="ChEBI" id="CHEBI:57926"/>
        <dbReference type="ChEBI" id="CHEBI:78442"/>
        <dbReference type="ChEBI" id="CHEBI:78534"/>
        <dbReference type="ChEBI" id="CHEBI:456215"/>
        <dbReference type="EC" id="6.1.1.3"/>
    </reaction>
</comment>
<proteinExistence type="inferred from homology"/>
<feature type="region of interest" description="Disordered" evidence="13">
    <location>
        <begin position="1"/>
        <end position="22"/>
    </location>
</feature>
<dbReference type="PRINTS" id="PR01047">
    <property type="entry name" value="TRNASYNTHTHR"/>
</dbReference>
<evidence type="ECO:0000256" key="5">
    <source>
        <dbReference type="ARBA" id="ARBA00022598"/>
    </source>
</evidence>
<dbReference type="PANTHER" id="PTHR11451:SF44">
    <property type="entry name" value="THREONINE--TRNA LIGASE, CHLOROPLASTIC_MITOCHONDRIAL 2"/>
    <property type="match status" value="1"/>
</dbReference>
<evidence type="ECO:0000313" key="16">
    <source>
        <dbReference type="Proteomes" id="UP001208689"/>
    </source>
</evidence>
<dbReference type="SUPFAM" id="SSF55681">
    <property type="entry name" value="Class II aaRS and biotin synthetases"/>
    <property type="match status" value="1"/>
</dbReference>
<accession>A0ABY6HNP2</accession>
<feature type="domain" description="Aminoacyl-transfer RNA synthetases class-II family profile" evidence="14">
    <location>
        <begin position="281"/>
        <end position="561"/>
    </location>
</feature>